<dbReference type="EMBL" id="JACSQZ010000032">
    <property type="protein sequence ID" value="MBD7915422.1"/>
    <property type="molecule type" value="Genomic_DNA"/>
</dbReference>
<evidence type="ECO:0000313" key="1">
    <source>
        <dbReference type="EMBL" id="MBD7915422.1"/>
    </source>
</evidence>
<protein>
    <submittedName>
        <fullName evidence="1">BREX-3 system P-loop-containing protein BrxF</fullName>
    </submittedName>
</protein>
<sequence>MGDVIGIREVNEMLIQQENKVIILCTNYKSIQSIFKEFKRISLGVILSERLLRYPIEIRNSILIQELDKLLLNTDDNKLLIKDIDILFNPEYKIDILKYFYSLARGKKVAIEWNGSIKNNYLQYSEIGYLDYKRYSINKYDIICIK</sequence>
<dbReference type="RefSeq" id="WP_191750182.1">
    <property type="nucleotide sequence ID" value="NZ_JACSQZ010000032.1"/>
</dbReference>
<proteinExistence type="predicted"/>
<dbReference type="Proteomes" id="UP000640335">
    <property type="component" value="Unassembled WGS sequence"/>
</dbReference>
<accession>A0ABR8Q4S3</accession>
<organism evidence="1 2">
    <name type="scientific">Clostridium gallinarum</name>
    <dbReference type="NCBI Taxonomy" id="2762246"/>
    <lineage>
        <taxon>Bacteria</taxon>
        <taxon>Bacillati</taxon>
        <taxon>Bacillota</taxon>
        <taxon>Clostridia</taxon>
        <taxon>Eubacteriales</taxon>
        <taxon>Clostridiaceae</taxon>
        <taxon>Clostridium</taxon>
    </lineage>
</organism>
<name>A0ABR8Q4S3_9CLOT</name>
<keyword evidence="2" id="KW-1185">Reference proteome</keyword>
<gene>
    <name evidence="1" type="primary">brxF</name>
    <name evidence="1" type="ORF">H9660_09700</name>
</gene>
<evidence type="ECO:0000313" key="2">
    <source>
        <dbReference type="Proteomes" id="UP000640335"/>
    </source>
</evidence>
<dbReference type="NCBIfam" id="NF033453">
    <property type="entry name" value="BREX_3_BrxF"/>
    <property type="match status" value="1"/>
</dbReference>
<reference evidence="1 2" key="1">
    <citation type="submission" date="2020-08" db="EMBL/GenBank/DDBJ databases">
        <title>A Genomic Blueprint of the Chicken Gut Microbiome.</title>
        <authorList>
            <person name="Gilroy R."/>
            <person name="Ravi A."/>
            <person name="Getino M."/>
            <person name="Pursley I."/>
            <person name="Horton D.L."/>
            <person name="Alikhan N.-F."/>
            <person name="Baker D."/>
            <person name="Gharbi K."/>
            <person name="Hall N."/>
            <person name="Watson M."/>
            <person name="Adriaenssens E.M."/>
            <person name="Foster-Nyarko E."/>
            <person name="Jarju S."/>
            <person name="Secka A."/>
            <person name="Antonio M."/>
            <person name="Oren A."/>
            <person name="Chaudhuri R."/>
            <person name="La Ragione R.M."/>
            <person name="Hildebrand F."/>
            <person name="Pallen M.J."/>
        </authorList>
    </citation>
    <scope>NUCLEOTIDE SEQUENCE [LARGE SCALE GENOMIC DNA]</scope>
    <source>
        <strain evidence="1 2">Sa3CUN1</strain>
    </source>
</reference>
<comment type="caution">
    <text evidence="1">The sequence shown here is derived from an EMBL/GenBank/DDBJ whole genome shotgun (WGS) entry which is preliminary data.</text>
</comment>
<dbReference type="InterPro" id="IPR048067">
    <property type="entry name" value="BREX_3_BrxF"/>
</dbReference>